<gene>
    <name evidence="2" type="ORF">ARMSODRAFT_1019891</name>
</gene>
<organism evidence="2 3">
    <name type="scientific">Armillaria solidipes</name>
    <dbReference type="NCBI Taxonomy" id="1076256"/>
    <lineage>
        <taxon>Eukaryota</taxon>
        <taxon>Fungi</taxon>
        <taxon>Dikarya</taxon>
        <taxon>Basidiomycota</taxon>
        <taxon>Agaricomycotina</taxon>
        <taxon>Agaricomycetes</taxon>
        <taxon>Agaricomycetidae</taxon>
        <taxon>Agaricales</taxon>
        <taxon>Marasmiineae</taxon>
        <taxon>Physalacriaceae</taxon>
        <taxon>Armillaria</taxon>
    </lineage>
</organism>
<dbReference type="STRING" id="1076256.A0A2H3BBR0"/>
<proteinExistence type="predicted"/>
<sequence length="691" mass="77982">MDVVRAFRKDDLLKNSRMYSGSISFNDGLIGALFPDAQFFITSPTSKFIPSPATTDEVRLYADGRFGDHDYGRTPQYYEEAYCHLPLIPRRPTSLTVSHPYREYAYMWDDIGGDNDIEWTTGSIRGIGLLKRPWCDQLLRAFNHVDGRCQDVLADRTKSSNYRDLLTILLSRLQAVLDHLGHVATDTFTIQVLVATAQRFWLEIVAALDYMGWCKPVMDGIKSLDSAHRSEYRIGAFTWDVGIVQLFFKAQIPVFFVRPLDSFANQVILRAVDLSSPNICSKHPERTYPTVFAGKPSDPRKYVAQHRCLRLFQGYRDPFNFRTIHSVTSSTLAAKSSSISPIRSEHNTSRRSNLSSLSTRPKKTCCEPWLLFINPLYTHGRTDMSRDRFNDICGDYAPPALPAWLTALMSINERSERATASFPEPVTETYMFPGPALITNANPIQQKAYLRQLEHCLDALKFRATDISSDAVPLRPQQWRDVLALSLKRADGNASSSKSMPSPSIKAFEAAEKMLGLCMQGQGVQVQLVPPPSSSDEQPFNVLRGRQLVWELCELNFRYELMALDHRVFIAAEVPVEVTTATGAINDSNSDRQNAILAVFSGNSLIPPAGGLLDDDGFSGKWEKRRERLRNLRDLMRSWSVPLPVECKGLMGPTEMEGGLTVEKALSMHYAQTFFDFFGRPPVLPRRKHIE</sequence>
<evidence type="ECO:0000313" key="2">
    <source>
        <dbReference type="EMBL" id="PBK68319.1"/>
    </source>
</evidence>
<dbReference type="AlphaFoldDB" id="A0A2H3BBR0"/>
<dbReference type="EMBL" id="KZ293433">
    <property type="protein sequence ID" value="PBK68319.1"/>
    <property type="molecule type" value="Genomic_DNA"/>
</dbReference>
<reference evidence="3" key="1">
    <citation type="journal article" date="2017" name="Nat. Ecol. Evol.">
        <title>Genome expansion and lineage-specific genetic innovations in the forest pathogenic fungi Armillaria.</title>
        <authorList>
            <person name="Sipos G."/>
            <person name="Prasanna A.N."/>
            <person name="Walter M.C."/>
            <person name="O'Connor E."/>
            <person name="Balint B."/>
            <person name="Krizsan K."/>
            <person name="Kiss B."/>
            <person name="Hess J."/>
            <person name="Varga T."/>
            <person name="Slot J."/>
            <person name="Riley R."/>
            <person name="Boka B."/>
            <person name="Rigling D."/>
            <person name="Barry K."/>
            <person name="Lee J."/>
            <person name="Mihaltcheva S."/>
            <person name="LaButti K."/>
            <person name="Lipzen A."/>
            <person name="Waldron R."/>
            <person name="Moloney N.M."/>
            <person name="Sperisen C."/>
            <person name="Kredics L."/>
            <person name="Vagvoelgyi C."/>
            <person name="Patrignani A."/>
            <person name="Fitzpatrick D."/>
            <person name="Nagy I."/>
            <person name="Doyle S."/>
            <person name="Anderson J.B."/>
            <person name="Grigoriev I.V."/>
            <person name="Gueldener U."/>
            <person name="Muensterkoetter M."/>
            <person name="Nagy L.G."/>
        </authorList>
    </citation>
    <scope>NUCLEOTIDE SEQUENCE [LARGE SCALE GENOMIC DNA]</scope>
    <source>
        <strain evidence="3">28-4</strain>
    </source>
</reference>
<feature type="compositionally biased region" description="Low complexity" evidence="1">
    <location>
        <begin position="350"/>
        <end position="359"/>
    </location>
</feature>
<protein>
    <submittedName>
        <fullName evidence="2">Uncharacterized protein</fullName>
    </submittedName>
</protein>
<evidence type="ECO:0000313" key="3">
    <source>
        <dbReference type="Proteomes" id="UP000218334"/>
    </source>
</evidence>
<name>A0A2H3BBR0_9AGAR</name>
<accession>A0A2H3BBR0</accession>
<dbReference type="Proteomes" id="UP000218334">
    <property type="component" value="Unassembled WGS sequence"/>
</dbReference>
<keyword evidence="3" id="KW-1185">Reference proteome</keyword>
<feature type="region of interest" description="Disordered" evidence="1">
    <location>
        <begin position="338"/>
        <end position="360"/>
    </location>
</feature>
<evidence type="ECO:0000256" key="1">
    <source>
        <dbReference type="SAM" id="MobiDB-lite"/>
    </source>
</evidence>